<feature type="non-terminal residue" evidence="2">
    <location>
        <position position="1"/>
    </location>
</feature>
<sequence length="41" mass="4843">KGKNTLLYQLWRESRDKNIALSHLSQENKGQRGKTSFYPLH</sequence>
<name>A0A3E4JR80_PHOVU</name>
<comment type="caution">
    <text evidence="2">The sequence shown here is derived from an EMBL/GenBank/DDBJ whole genome shotgun (WGS) entry which is preliminary data.</text>
</comment>
<evidence type="ECO:0000256" key="1">
    <source>
        <dbReference type="SAM" id="MobiDB-lite"/>
    </source>
</evidence>
<evidence type="ECO:0000313" key="3">
    <source>
        <dbReference type="Proteomes" id="UP000260640"/>
    </source>
</evidence>
<reference evidence="2 3" key="1">
    <citation type="submission" date="2018-08" db="EMBL/GenBank/DDBJ databases">
        <title>A genome reference for cultivated species of the human gut microbiota.</title>
        <authorList>
            <person name="Zou Y."/>
            <person name="Xue W."/>
            <person name="Luo G."/>
        </authorList>
    </citation>
    <scope>NUCLEOTIDE SEQUENCE [LARGE SCALE GENOMIC DNA]</scope>
    <source>
        <strain evidence="2 3">TM05-16</strain>
    </source>
</reference>
<dbReference type="Proteomes" id="UP000260640">
    <property type="component" value="Unassembled WGS sequence"/>
</dbReference>
<gene>
    <name evidence="2" type="ORF">DXD46_06340</name>
</gene>
<accession>A0A3E4JR80</accession>
<organism evidence="2 3">
    <name type="scientific">Phocaeicola vulgatus</name>
    <name type="common">Bacteroides vulgatus</name>
    <dbReference type="NCBI Taxonomy" id="821"/>
    <lineage>
        <taxon>Bacteria</taxon>
        <taxon>Pseudomonadati</taxon>
        <taxon>Bacteroidota</taxon>
        <taxon>Bacteroidia</taxon>
        <taxon>Bacteroidales</taxon>
        <taxon>Bacteroidaceae</taxon>
        <taxon>Phocaeicola</taxon>
    </lineage>
</organism>
<evidence type="ECO:0000313" key="2">
    <source>
        <dbReference type="EMBL" id="RGJ89497.1"/>
    </source>
</evidence>
<protein>
    <submittedName>
        <fullName evidence="2">Uncharacterized protein</fullName>
    </submittedName>
</protein>
<feature type="region of interest" description="Disordered" evidence="1">
    <location>
        <begin position="22"/>
        <end position="41"/>
    </location>
</feature>
<dbReference type="AlphaFoldDB" id="A0A3E4JR80"/>
<proteinExistence type="predicted"/>
<dbReference type="EMBL" id="QSPP01000013">
    <property type="protein sequence ID" value="RGJ89497.1"/>
    <property type="molecule type" value="Genomic_DNA"/>
</dbReference>